<evidence type="ECO:0000313" key="3">
    <source>
        <dbReference type="Proteomes" id="UP001597468"/>
    </source>
</evidence>
<dbReference type="RefSeq" id="WP_380750625.1">
    <property type="nucleotide sequence ID" value="NZ_JBHULT010000006.1"/>
</dbReference>
<dbReference type="EMBL" id="JBHULT010000006">
    <property type="protein sequence ID" value="MFD2517797.1"/>
    <property type="molecule type" value="Genomic_DNA"/>
</dbReference>
<protein>
    <submittedName>
        <fullName evidence="2">CBS domain-containing protein</fullName>
    </submittedName>
</protein>
<organism evidence="2 3">
    <name type="scientific">Salinimicrobium flavum</name>
    <dbReference type="NCBI Taxonomy" id="1737065"/>
    <lineage>
        <taxon>Bacteria</taxon>
        <taxon>Pseudomonadati</taxon>
        <taxon>Bacteroidota</taxon>
        <taxon>Flavobacteriia</taxon>
        <taxon>Flavobacteriales</taxon>
        <taxon>Flavobacteriaceae</taxon>
        <taxon>Salinimicrobium</taxon>
    </lineage>
</organism>
<dbReference type="InterPro" id="IPR046342">
    <property type="entry name" value="CBS_dom_sf"/>
</dbReference>
<dbReference type="Proteomes" id="UP001597468">
    <property type="component" value="Unassembled WGS sequence"/>
</dbReference>
<feature type="domain" description="CBS" evidence="1">
    <location>
        <begin position="73"/>
        <end position="116"/>
    </location>
</feature>
<sequence>MNIQPYIINEIEIPETTSKIGDLQSILDQVSYTHIPVQNKGIYVGSMSENDIHSFDASKTVEHYHYALEGFFARESDNWLDVLHAFSRNQCNIIPVLDEENKYLGYVELHDIMNLFTETPFLNNPGGILIVEKGYKDYSFSEICQIVESNGAHVLGAFLSNIEDDLAQITVKTGITPINTLLQTFRRYGYKVISSHQEDSYSADLKDRSRYLDKYLNI</sequence>
<gene>
    <name evidence="2" type="ORF">ACFSTG_07815</name>
</gene>
<dbReference type="Gene3D" id="3.10.580.10">
    <property type="entry name" value="CBS-domain"/>
    <property type="match status" value="1"/>
</dbReference>
<dbReference type="InterPro" id="IPR000644">
    <property type="entry name" value="CBS_dom"/>
</dbReference>
<evidence type="ECO:0000259" key="1">
    <source>
        <dbReference type="Pfam" id="PF00571"/>
    </source>
</evidence>
<keyword evidence="3" id="KW-1185">Reference proteome</keyword>
<evidence type="ECO:0000313" key="2">
    <source>
        <dbReference type="EMBL" id="MFD2517797.1"/>
    </source>
</evidence>
<proteinExistence type="predicted"/>
<dbReference type="SUPFAM" id="SSF54631">
    <property type="entry name" value="CBS-domain pair"/>
    <property type="match status" value="1"/>
</dbReference>
<dbReference type="Pfam" id="PF00571">
    <property type="entry name" value="CBS"/>
    <property type="match status" value="1"/>
</dbReference>
<reference evidence="3" key="1">
    <citation type="journal article" date="2019" name="Int. J. Syst. Evol. Microbiol.">
        <title>The Global Catalogue of Microorganisms (GCM) 10K type strain sequencing project: providing services to taxonomists for standard genome sequencing and annotation.</title>
        <authorList>
            <consortium name="The Broad Institute Genomics Platform"/>
            <consortium name="The Broad Institute Genome Sequencing Center for Infectious Disease"/>
            <person name="Wu L."/>
            <person name="Ma J."/>
        </authorList>
    </citation>
    <scope>NUCLEOTIDE SEQUENCE [LARGE SCALE GENOMIC DNA]</scope>
    <source>
        <strain evidence="3">KCTC 42585</strain>
    </source>
</reference>
<accession>A0ABW5IXY7</accession>
<comment type="caution">
    <text evidence="2">The sequence shown here is derived from an EMBL/GenBank/DDBJ whole genome shotgun (WGS) entry which is preliminary data.</text>
</comment>
<name>A0ABW5IXY7_9FLAO</name>